<evidence type="ECO:0000313" key="11">
    <source>
        <dbReference type="EMBL" id="MBR7889934.1"/>
    </source>
</evidence>
<accession>A0ABS5HFX8</accession>
<dbReference type="Pfam" id="PF01063">
    <property type="entry name" value="Aminotran_4"/>
    <property type="match status" value="1"/>
</dbReference>
<keyword evidence="5" id="KW-0289">Folate biosynthesis</keyword>
<dbReference type="SUPFAM" id="SSF56752">
    <property type="entry name" value="D-aminoacid aminotransferase-like PLP-dependent enzymes"/>
    <property type="match status" value="1"/>
</dbReference>
<evidence type="ECO:0000256" key="6">
    <source>
        <dbReference type="ARBA" id="ARBA00023239"/>
    </source>
</evidence>
<evidence type="ECO:0000313" key="12">
    <source>
        <dbReference type="Proteomes" id="UP000679722"/>
    </source>
</evidence>
<dbReference type="Proteomes" id="UP000679722">
    <property type="component" value="Unassembled WGS sequence"/>
</dbReference>
<comment type="similarity">
    <text evidence="2">Belongs to the class-IV pyridoxal-phosphate-dependent aminotransferase family.</text>
</comment>
<name>A0ABS5HFX8_9GAMM</name>
<comment type="catalytic activity">
    <reaction evidence="9">
        <text>4-amino-4-deoxychorismate = 4-aminobenzoate + pyruvate + H(+)</text>
        <dbReference type="Rhea" id="RHEA:16201"/>
        <dbReference type="ChEBI" id="CHEBI:15361"/>
        <dbReference type="ChEBI" id="CHEBI:15378"/>
        <dbReference type="ChEBI" id="CHEBI:17836"/>
        <dbReference type="ChEBI" id="CHEBI:58406"/>
        <dbReference type="EC" id="4.1.3.38"/>
    </reaction>
</comment>
<dbReference type="InterPro" id="IPR050571">
    <property type="entry name" value="Class-IV_PLP-Dep_Aminotrnsfr"/>
</dbReference>
<proteinExistence type="inferred from homology"/>
<dbReference type="InterPro" id="IPR043132">
    <property type="entry name" value="BCAT-like_C"/>
</dbReference>
<comment type="subunit">
    <text evidence="3">Homodimer.</text>
</comment>
<dbReference type="InterPro" id="IPR017824">
    <property type="entry name" value="Aminodeoxychorismate_lyase_IV"/>
</dbReference>
<dbReference type="InterPro" id="IPR036038">
    <property type="entry name" value="Aminotransferase-like"/>
</dbReference>
<keyword evidence="6 11" id="KW-0456">Lyase</keyword>
<dbReference type="GO" id="GO:0008696">
    <property type="term" value="F:4-amino-4-deoxychorismate lyase activity"/>
    <property type="evidence" value="ECO:0007669"/>
    <property type="project" value="UniProtKB-EC"/>
</dbReference>
<comment type="pathway">
    <text evidence="7">Cofactor biosynthesis; tetrahydrofolate biosynthesis; 4-aminobenzoate from chorismate: step 2/2.</text>
</comment>
<dbReference type="RefSeq" id="WP_211537357.1">
    <property type="nucleotide sequence ID" value="NZ_JAGSSV010000024.1"/>
</dbReference>
<dbReference type="PANTHER" id="PTHR42743">
    <property type="entry name" value="AMINO-ACID AMINOTRANSFERASE"/>
    <property type="match status" value="1"/>
</dbReference>
<comment type="caution">
    <text evidence="11">The sequence shown here is derived from an EMBL/GenBank/DDBJ whole genome shotgun (WGS) entry which is preliminary data.</text>
</comment>
<dbReference type="PANTHER" id="PTHR42743:SF2">
    <property type="entry name" value="AMINODEOXYCHORISMATE LYASE"/>
    <property type="match status" value="1"/>
</dbReference>
<evidence type="ECO:0000256" key="8">
    <source>
        <dbReference type="ARBA" id="ARBA00035676"/>
    </source>
</evidence>
<evidence type="ECO:0000256" key="2">
    <source>
        <dbReference type="ARBA" id="ARBA00009320"/>
    </source>
</evidence>
<evidence type="ECO:0000256" key="7">
    <source>
        <dbReference type="ARBA" id="ARBA00035633"/>
    </source>
</evidence>
<dbReference type="EC" id="4.1.3.38" evidence="8 10"/>
<comment type="cofactor">
    <cofactor evidence="1">
        <name>pyridoxal 5'-phosphate</name>
        <dbReference type="ChEBI" id="CHEBI:597326"/>
    </cofactor>
</comment>
<organism evidence="11 12">
    <name type="scientific">Marinomonas vulgaris</name>
    <dbReference type="NCBI Taxonomy" id="2823372"/>
    <lineage>
        <taxon>Bacteria</taxon>
        <taxon>Pseudomonadati</taxon>
        <taxon>Pseudomonadota</taxon>
        <taxon>Gammaproteobacteria</taxon>
        <taxon>Oceanospirillales</taxon>
        <taxon>Oceanospirillaceae</taxon>
        <taxon>Marinomonas</taxon>
    </lineage>
</organism>
<evidence type="ECO:0000256" key="9">
    <source>
        <dbReference type="ARBA" id="ARBA00049529"/>
    </source>
</evidence>
<dbReference type="NCBIfam" id="TIGR03461">
    <property type="entry name" value="pabC_Proteo"/>
    <property type="match status" value="1"/>
</dbReference>
<evidence type="ECO:0000256" key="5">
    <source>
        <dbReference type="ARBA" id="ARBA00022909"/>
    </source>
</evidence>
<gene>
    <name evidence="11" type="primary">pabC</name>
    <name evidence="11" type="ORF">J9B83_13530</name>
</gene>
<evidence type="ECO:0000256" key="1">
    <source>
        <dbReference type="ARBA" id="ARBA00001933"/>
    </source>
</evidence>
<dbReference type="InterPro" id="IPR001544">
    <property type="entry name" value="Aminotrans_IV"/>
</dbReference>
<evidence type="ECO:0000256" key="10">
    <source>
        <dbReference type="NCBIfam" id="TIGR03461"/>
    </source>
</evidence>
<evidence type="ECO:0000256" key="3">
    <source>
        <dbReference type="ARBA" id="ARBA00011738"/>
    </source>
</evidence>
<reference evidence="12" key="1">
    <citation type="submission" date="2023-07" db="EMBL/GenBank/DDBJ databases">
        <title>Marinomonas vulgaris A79, complete genome.</title>
        <authorList>
            <person name="Ying J.-J."/>
        </authorList>
    </citation>
    <scope>NUCLEOTIDE SEQUENCE [LARGE SCALE GENOMIC DNA]</scope>
    <source>
        <strain evidence="12">A79</strain>
    </source>
</reference>
<dbReference type="Gene3D" id="3.20.10.10">
    <property type="entry name" value="D-amino Acid Aminotransferase, subunit A, domain 2"/>
    <property type="match status" value="1"/>
</dbReference>
<sequence length="275" mass="30895">MTWFVNYQRESQLSITDRGFAYGDGLFETIRTSSQCFFQLDDHLSRLFRGLKKLGMPFTLDQKQHLTHFLYETVLPFIHQDSVVKIMVSRGSGGRGYLPPEHCEHSIVIGILPAPDYSAQAKKGVSLSISPVPVNQNRFLAGIKHMNRLENVMAKRYLTSPDFEAVMLDGNGNVIECIQSNIFWFRQGVLCTPSLSQAGVQGTYRSGILSRQSHYLTHVSDFSIKALLSADEVFISNSLMGIVPVTRIEKTTFPIGVHTLTLQKIMQDKDKHGVV</sequence>
<protein>
    <recommendedName>
        <fullName evidence="8 10">Aminodeoxychorismate lyase</fullName>
        <ecNumber evidence="8 10">4.1.3.38</ecNumber>
    </recommendedName>
</protein>
<evidence type="ECO:0000256" key="4">
    <source>
        <dbReference type="ARBA" id="ARBA00022898"/>
    </source>
</evidence>
<keyword evidence="12" id="KW-1185">Reference proteome</keyword>
<dbReference type="EMBL" id="JAGSSV010000024">
    <property type="protein sequence ID" value="MBR7889934.1"/>
    <property type="molecule type" value="Genomic_DNA"/>
</dbReference>
<dbReference type="Gene3D" id="3.30.470.10">
    <property type="match status" value="1"/>
</dbReference>
<keyword evidence="4" id="KW-0663">Pyridoxal phosphate</keyword>
<dbReference type="InterPro" id="IPR043131">
    <property type="entry name" value="BCAT-like_N"/>
</dbReference>